<dbReference type="Gene3D" id="3.30.565.10">
    <property type="entry name" value="Histidine kinase-like ATPase, C-terminal domain"/>
    <property type="match status" value="1"/>
</dbReference>
<feature type="compositionally biased region" description="Basic and acidic residues" evidence="8">
    <location>
        <begin position="22"/>
        <end position="39"/>
    </location>
</feature>
<evidence type="ECO:0000313" key="11">
    <source>
        <dbReference type="Proteomes" id="UP000305709"/>
    </source>
</evidence>
<accession>A0A5C4NPW2</accession>
<dbReference type="PRINTS" id="PR00344">
    <property type="entry name" value="BCTRLSENSOR"/>
</dbReference>
<feature type="domain" description="Histidine kinase" evidence="9">
    <location>
        <begin position="235"/>
        <end position="425"/>
    </location>
</feature>
<sequence>MLRKRTGREAPAGRSAVPRADLGPRPRLDRGAFARKDGSPVKIDVTPESTVAPPGPREELERRLAQQALVAEFGRYALRDPELDRLLGEVCRVAAEGLRVRFAKVLERRKGEPDFLLRAGVGWAPELVGRAHVGADLESPAGYAFRTGEPVISNHLGRETRFRTPRLLAEHGVVRAINVIVQGEGEPFGVLEADSRDPGAFSAHDADFLQALANTLGLALEIERALSDRRLMAREIDHRIKNSLMLVSSVLAMQQRAASTPEASTALAEASDRVTTIARIHDQLYRSSTADRVEFGAYLQALAADLVTSLARDDVALQVEAQGVELAPDLAVPLGLIAAELLMNAFKHARRADGGSTLRLVFRHVGGELELVVADDGPGLPPGFDPAQSRGLGMRLVVSLTQQIEGQLEAGNQGPGARFALRCPA</sequence>
<keyword evidence="7" id="KW-0067">ATP-binding</keyword>
<dbReference type="InterPro" id="IPR011495">
    <property type="entry name" value="Sig_transdc_His_kin_sub2_dim/P"/>
</dbReference>
<dbReference type="Pfam" id="PF13581">
    <property type="entry name" value="HATPase_c_2"/>
    <property type="match status" value="1"/>
</dbReference>
<dbReference type="AlphaFoldDB" id="A0A5C4NPW2"/>
<protein>
    <recommendedName>
        <fullName evidence="2">histidine kinase</fullName>
        <ecNumber evidence="2">2.7.13.3</ecNumber>
    </recommendedName>
</protein>
<comment type="caution">
    <text evidence="10">The sequence shown here is derived from an EMBL/GenBank/DDBJ whole genome shotgun (WGS) entry which is preliminary data.</text>
</comment>
<keyword evidence="6" id="KW-0418">Kinase</keyword>
<keyword evidence="3" id="KW-0597">Phosphoprotein</keyword>
<dbReference type="InterPro" id="IPR005467">
    <property type="entry name" value="His_kinase_dom"/>
</dbReference>
<dbReference type="EMBL" id="VDFV01000001">
    <property type="protein sequence ID" value="TNC74687.1"/>
    <property type="molecule type" value="Genomic_DNA"/>
</dbReference>
<evidence type="ECO:0000256" key="7">
    <source>
        <dbReference type="ARBA" id="ARBA00022840"/>
    </source>
</evidence>
<dbReference type="PANTHER" id="PTHR41523">
    <property type="entry name" value="TWO-COMPONENT SYSTEM SENSOR PROTEIN"/>
    <property type="match status" value="1"/>
</dbReference>
<dbReference type="Proteomes" id="UP000305709">
    <property type="component" value="Unassembled WGS sequence"/>
</dbReference>
<keyword evidence="11" id="KW-1185">Reference proteome</keyword>
<dbReference type="SMART" id="SM00065">
    <property type="entry name" value="GAF"/>
    <property type="match status" value="1"/>
</dbReference>
<dbReference type="InterPro" id="IPR029016">
    <property type="entry name" value="GAF-like_dom_sf"/>
</dbReference>
<dbReference type="InterPro" id="IPR003594">
    <property type="entry name" value="HATPase_dom"/>
</dbReference>
<feature type="region of interest" description="Disordered" evidence="8">
    <location>
        <begin position="1"/>
        <end position="58"/>
    </location>
</feature>
<dbReference type="PROSITE" id="PS50109">
    <property type="entry name" value="HIS_KIN"/>
    <property type="match status" value="1"/>
</dbReference>
<keyword evidence="5" id="KW-0547">Nucleotide-binding</keyword>
<name>A0A5C4NPW2_9RHOB</name>
<gene>
    <name evidence="10" type="ORF">FHG71_00680</name>
</gene>
<dbReference type="OrthoDB" id="9816309at2"/>
<dbReference type="InterPro" id="IPR003018">
    <property type="entry name" value="GAF"/>
</dbReference>
<dbReference type="Pfam" id="PF13185">
    <property type="entry name" value="GAF_2"/>
    <property type="match status" value="1"/>
</dbReference>
<evidence type="ECO:0000313" key="10">
    <source>
        <dbReference type="EMBL" id="TNC74687.1"/>
    </source>
</evidence>
<dbReference type="InterPro" id="IPR036890">
    <property type="entry name" value="HATPase_C_sf"/>
</dbReference>
<evidence type="ECO:0000256" key="5">
    <source>
        <dbReference type="ARBA" id="ARBA00022741"/>
    </source>
</evidence>
<evidence type="ECO:0000256" key="8">
    <source>
        <dbReference type="SAM" id="MobiDB-lite"/>
    </source>
</evidence>
<proteinExistence type="predicted"/>
<dbReference type="Gene3D" id="3.30.450.40">
    <property type="match status" value="1"/>
</dbReference>
<reference evidence="10 11" key="1">
    <citation type="submission" date="2019-06" db="EMBL/GenBank/DDBJ databases">
        <authorList>
            <person name="Jiang L."/>
        </authorList>
    </citation>
    <scope>NUCLEOTIDE SEQUENCE [LARGE SCALE GENOMIC DNA]</scope>
    <source>
        <strain evidence="10 11">YIM 48858</strain>
    </source>
</reference>
<dbReference type="GO" id="GO:0004673">
    <property type="term" value="F:protein histidine kinase activity"/>
    <property type="evidence" value="ECO:0007669"/>
    <property type="project" value="UniProtKB-EC"/>
</dbReference>
<dbReference type="SUPFAM" id="SSF55874">
    <property type="entry name" value="ATPase domain of HSP90 chaperone/DNA topoisomerase II/histidine kinase"/>
    <property type="match status" value="1"/>
</dbReference>
<organism evidence="10 11">
    <name type="scientific">Rubellimicrobium roseum</name>
    <dbReference type="NCBI Taxonomy" id="687525"/>
    <lineage>
        <taxon>Bacteria</taxon>
        <taxon>Pseudomonadati</taxon>
        <taxon>Pseudomonadota</taxon>
        <taxon>Alphaproteobacteria</taxon>
        <taxon>Rhodobacterales</taxon>
        <taxon>Roseobacteraceae</taxon>
        <taxon>Rubellimicrobium</taxon>
    </lineage>
</organism>
<evidence type="ECO:0000256" key="2">
    <source>
        <dbReference type="ARBA" id="ARBA00012438"/>
    </source>
</evidence>
<dbReference type="SMART" id="SM00387">
    <property type="entry name" value="HATPase_c"/>
    <property type="match status" value="1"/>
</dbReference>
<evidence type="ECO:0000256" key="3">
    <source>
        <dbReference type="ARBA" id="ARBA00022553"/>
    </source>
</evidence>
<evidence type="ECO:0000259" key="9">
    <source>
        <dbReference type="PROSITE" id="PS50109"/>
    </source>
</evidence>
<evidence type="ECO:0000256" key="1">
    <source>
        <dbReference type="ARBA" id="ARBA00000085"/>
    </source>
</evidence>
<comment type="catalytic activity">
    <reaction evidence="1">
        <text>ATP + protein L-histidine = ADP + protein N-phospho-L-histidine.</text>
        <dbReference type="EC" id="2.7.13.3"/>
    </reaction>
</comment>
<dbReference type="GO" id="GO:0005524">
    <property type="term" value="F:ATP binding"/>
    <property type="evidence" value="ECO:0007669"/>
    <property type="project" value="UniProtKB-KW"/>
</dbReference>
<dbReference type="InterPro" id="IPR004358">
    <property type="entry name" value="Sig_transdc_His_kin-like_C"/>
</dbReference>
<dbReference type="PANTHER" id="PTHR41523:SF8">
    <property type="entry name" value="ETHYLENE RESPONSE SENSOR PROTEIN"/>
    <property type="match status" value="1"/>
</dbReference>
<evidence type="ECO:0000256" key="4">
    <source>
        <dbReference type="ARBA" id="ARBA00022679"/>
    </source>
</evidence>
<keyword evidence="4" id="KW-0808">Transferase</keyword>
<evidence type="ECO:0000256" key="6">
    <source>
        <dbReference type="ARBA" id="ARBA00022777"/>
    </source>
</evidence>
<dbReference type="Pfam" id="PF07568">
    <property type="entry name" value="HisKA_2"/>
    <property type="match status" value="1"/>
</dbReference>
<dbReference type="SUPFAM" id="SSF55781">
    <property type="entry name" value="GAF domain-like"/>
    <property type="match status" value="1"/>
</dbReference>
<dbReference type="EC" id="2.7.13.3" evidence="2"/>